<evidence type="ECO:0000313" key="2">
    <source>
        <dbReference type="EMBL" id="KAK0512184.1"/>
    </source>
</evidence>
<feature type="region of interest" description="Disordered" evidence="1">
    <location>
        <begin position="114"/>
        <end position="167"/>
    </location>
</feature>
<sequence length="200" mass="21442">MAIEATEAKIKFLDASACHYAVVAPATSAHLMLQRNSEAADNSVPLQLEGSRACRACGTISIPGSTSRTSIVREKATKTRIHSREHGKDGRTGTPVKWLRVDCLKCHRYEKKPLQDSGSTNIKKPSVLKAQTVPSVSGSADEKPSDMTQSARVGTASAGSKQRAKARKYGGLQAMLEKTKVSVNSSQGFGLDLLDLMKQS</sequence>
<dbReference type="EMBL" id="JAFEKC020000011">
    <property type="protein sequence ID" value="KAK0512184.1"/>
    <property type="molecule type" value="Genomic_DNA"/>
</dbReference>
<evidence type="ECO:0000256" key="1">
    <source>
        <dbReference type="SAM" id="MobiDB-lite"/>
    </source>
</evidence>
<dbReference type="InterPro" id="IPR007175">
    <property type="entry name" value="Rpr2/Snm1/Rpp21"/>
</dbReference>
<keyword evidence="3" id="KW-1185">Reference proteome</keyword>
<feature type="compositionally biased region" description="Basic and acidic residues" evidence="1">
    <location>
        <begin position="73"/>
        <end position="91"/>
    </location>
</feature>
<dbReference type="GO" id="GO:0006396">
    <property type="term" value="P:RNA processing"/>
    <property type="evidence" value="ECO:0007669"/>
    <property type="project" value="InterPro"/>
</dbReference>
<name>A0AA39R1J6_9LECA</name>
<reference evidence="2" key="1">
    <citation type="submission" date="2023-03" db="EMBL/GenBank/DDBJ databases">
        <title>Complete genome of Cladonia borealis.</title>
        <authorList>
            <person name="Park H."/>
        </authorList>
    </citation>
    <scope>NUCLEOTIDE SEQUENCE</scope>
    <source>
        <strain evidence="2">ANT050790</strain>
    </source>
</reference>
<comment type="caution">
    <text evidence="2">The sequence shown here is derived from an EMBL/GenBank/DDBJ whole genome shotgun (WGS) entry which is preliminary data.</text>
</comment>
<dbReference type="AlphaFoldDB" id="A0AA39R1J6"/>
<proteinExistence type="predicted"/>
<gene>
    <name evidence="2" type="ORF">JMJ35_005312</name>
</gene>
<dbReference type="Pfam" id="PF04032">
    <property type="entry name" value="Rpr2"/>
    <property type="match status" value="1"/>
</dbReference>
<accession>A0AA39R1J6</accession>
<protein>
    <submittedName>
        <fullName evidence="2">Uncharacterized protein</fullName>
    </submittedName>
</protein>
<evidence type="ECO:0000313" key="3">
    <source>
        <dbReference type="Proteomes" id="UP001166286"/>
    </source>
</evidence>
<feature type="region of interest" description="Disordered" evidence="1">
    <location>
        <begin position="73"/>
        <end position="92"/>
    </location>
</feature>
<organism evidence="2 3">
    <name type="scientific">Cladonia borealis</name>
    <dbReference type="NCBI Taxonomy" id="184061"/>
    <lineage>
        <taxon>Eukaryota</taxon>
        <taxon>Fungi</taxon>
        <taxon>Dikarya</taxon>
        <taxon>Ascomycota</taxon>
        <taxon>Pezizomycotina</taxon>
        <taxon>Lecanoromycetes</taxon>
        <taxon>OSLEUM clade</taxon>
        <taxon>Lecanoromycetidae</taxon>
        <taxon>Lecanorales</taxon>
        <taxon>Lecanorineae</taxon>
        <taxon>Cladoniaceae</taxon>
        <taxon>Cladonia</taxon>
    </lineage>
</organism>
<feature type="compositionally biased region" description="Polar residues" evidence="1">
    <location>
        <begin position="146"/>
        <end position="160"/>
    </location>
</feature>
<dbReference type="Proteomes" id="UP001166286">
    <property type="component" value="Unassembled WGS sequence"/>
</dbReference>